<feature type="compositionally biased region" description="Pro residues" evidence="1">
    <location>
        <begin position="117"/>
        <end position="128"/>
    </location>
</feature>
<sequence length="198" mass="20599">AVLSLDGFKSAAQNSAEFLHILGIEPMVAAGRGSQRRTKKTGFGAGDQDSRAWSPGVGSRGLGAWSPATPGVGAGLSGALCRDGVLVPKTQLEDLQQRVEVLQKAVAQEQRRQPSSQPQPWPPTPSTPAPQVAPQGENWWAGIGCGACGYNPGGTNVLLLPCAEADELIEEPLTPSAASPQLRALGAEEMALQNELSK</sequence>
<dbReference type="Proteomes" id="UP000654075">
    <property type="component" value="Unassembled WGS sequence"/>
</dbReference>
<feature type="non-terminal residue" evidence="2">
    <location>
        <position position="198"/>
    </location>
</feature>
<dbReference type="EMBL" id="CAJNNV010010212">
    <property type="protein sequence ID" value="CAE8598361.1"/>
    <property type="molecule type" value="Genomic_DNA"/>
</dbReference>
<comment type="caution">
    <text evidence="2">The sequence shown here is derived from an EMBL/GenBank/DDBJ whole genome shotgun (WGS) entry which is preliminary data.</text>
</comment>
<reference evidence="2" key="1">
    <citation type="submission" date="2021-02" db="EMBL/GenBank/DDBJ databases">
        <authorList>
            <person name="Dougan E. K."/>
            <person name="Rhodes N."/>
            <person name="Thang M."/>
            <person name="Chan C."/>
        </authorList>
    </citation>
    <scope>NUCLEOTIDE SEQUENCE</scope>
</reference>
<feature type="region of interest" description="Disordered" evidence="1">
    <location>
        <begin position="105"/>
        <end position="135"/>
    </location>
</feature>
<protein>
    <submittedName>
        <fullName evidence="2">Uncharacterized protein</fullName>
    </submittedName>
</protein>
<organism evidence="2 3">
    <name type="scientific">Polarella glacialis</name>
    <name type="common">Dinoflagellate</name>
    <dbReference type="NCBI Taxonomy" id="89957"/>
    <lineage>
        <taxon>Eukaryota</taxon>
        <taxon>Sar</taxon>
        <taxon>Alveolata</taxon>
        <taxon>Dinophyceae</taxon>
        <taxon>Suessiales</taxon>
        <taxon>Suessiaceae</taxon>
        <taxon>Polarella</taxon>
    </lineage>
</organism>
<evidence type="ECO:0000313" key="3">
    <source>
        <dbReference type="Proteomes" id="UP000654075"/>
    </source>
</evidence>
<accession>A0A813EJF9</accession>
<evidence type="ECO:0000256" key="1">
    <source>
        <dbReference type="SAM" id="MobiDB-lite"/>
    </source>
</evidence>
<proteinExistence type="predicted"/>
<feature type="region of interest" description="Disordered" evidence="1">
    <location>
        <begin position="32"/>
        <end position="58"/>
    </location>
</feature>
<gene>
    <name evidence="2" type="ORF">PGLA1383_LOCUS16771</name>
</gene>
<name>A0A813EJF9_POLGL</name>
<feature type="non-terminal residue" evidence="2">
    <location>
        <position position="1"/>
    </location>
</feature>
<dbReference type="AlphaFoldDB" id="A0A813EJF9"/>
<evidence type="ECO:0000313" key="2">
    <source>
        <dbReference type="EMBL" id="CAE8598361.1"/>
    </source>
</evidence>
<keyword evidence="3" id="KW-1185">Reference proteome</keyword>